<accession>A0A4Y9SWI6</accession>
<proteinExistence type="predicted"/>
<dbReference type="InterPro" id="IPR000326">
    <property type="entry name" value="PAP2/HPO"/>
</dbReference>
<dbReference type="CDD" id="cd03385">
    <property type="entry name" value="PAP2_BcrC_like"/>
    <property type="match status" value="1"/>
</dbReference>
<dbReference type="InterPro" id="IPR033879">
    <property type="entry name" value="UPP_Pase"/>
</dbReference>
<dbReference type="OrthoDB" id="9801622at2"/>
<dbReference type="RefSeq" id="WP_135190444.1">
    <property type="nucleotide sequence ID" value="NZ_SPUM01000100.1"/>
</dbReference>
<name>A0A4Y9SWI6_9BURK</name>
<feature type="transmembrane region" description="Helical" evidence="1">
    <location>
        <begin position="30"/>
        <end position="48"/>
    </location>
</feature>
<dbReference type="AlphaFoldDB" id="A0A4Y9SWI6"/>
<dbReference type="SMART" id="SM00014">
    <property type="entry name" value="acidPPc"/>
    <property type="match status" value="1"/>
</dbReference>
<feature type="domain" description="Phosphatidic acid phosphatase type 2/haloperoxidase" evidence="2">
    <location>
        <begin position="57"/>
        <end position="168"/>
    </location>
</feature>
<feature type="transmembrane region" description="Helical" evidence="1">
    <location>
        <begin position="60"/>
        <end position="79"/>
    </location>
</feature>
<dbReference type="GO" id="GO:0005886">
    <property type="term" value="C:plasma membrane"/>
    <property type="evidence" value="ECO:0007669"/>
    <property type="project" value="InterPro"/>
</dbReference>
<feature type="transmembrane region" description="Helical" evidence="1">
    <location>
        <begin position="155"/>
        <end position="180"/>
    </location>
</feature>
<keyword evidence="1" id="KW-0472">Membrane</keyword>
<evidence type="ECO:0000313" key="3">
    <source>
        <dbReference type="EMBL" id="TFW31106.1"/>
    </source>
</evidence>
<sequence>MFEHLNLVLFSVINAPAGLAGWRLSGAVFAAEWLILLVPVVLVQLWIVGGARQRQAAVRAGLAAGVALAINAVIGLLWFHPRPFMAGIGNTFLHHAPDSSFPSDHGTIMFTVALVLLTSTPPLARRWGAVLLPAALAVAWSRVFLGVHYPMDMFGALLVSLAVVLLFNGRVGAALCGWLLPPMETVYRRVLATPIARGWLRP</sequence>
<keyword evidence="1" id="KW-0812">Transmembrane</keyword>
<evidence type="ECO:0000313" key="4">
    <source>
        <dbReference type="Proteomes" id="UP000297258"/>
    </source>
</evidence>
<reference evidence="3 4" key="1">
    <citation type="submission" date="2019-03" db="EMBL/GenBank/DDBJ databases">
        <title>Draft genome of Massilia hortus sp. nov., a novel bacterial species of the Oxalobacteraceae family.</title>
        <authorList>
            <person name="Peta V."/>
            <person name="Raths R."/>
            <person name="Bucking H."/>
        </authorList>
    </citation>
    <scope>NUCLEOTIDE SEQUENCE [LARGE SCALE GENOMIC DNA]</scope>
    <source>
        <strain evidence="3 4">ONC3</strain>
    </source>
</reference>
<comment type="caution">
    <text evidence="3">The sequence shown here is derived from an EMBL/GenBank/DDBJ whole genome shotgun (WGS) entry which is preliminary data.</text>
</comment>
<evidence type="ECO:0000256" key="1">
    <source>
        <dbReference type="SAM" id="Phobius"/>
    </source>
</evidence>
<dbReference type="GO" id="GO:0050380">
    <property type="term" value="F:undecaprenyl-diphosphatase activity"/>
    <property type="evidence" value="ECO:0007669"/>
    <property type="project" value="InterPro"/>
</dbReference>
<dbReference type="Gene3D" id="1.20.144.10">
    <property type="entry name" value="Phosphatidic acid phosphatase type 2/haloperoxidase"/>
    <property type="match status" value="1"/>
</dbReference>
<organism evidence="3 4">
    <name type="scientific">Massilia horti</name>
    <dbReference type="NCBI Taxonomy" id="2562153"/>
    <lineage>
        <taxon>Bacteria</taxon>
        <taxon>Pseudomonadati</taxon>
        <taxon>Pseudomonadota</taxon>
        <taxon>Betaproteobacteria</taxon>
        <taxon>Burkholderiales</taxon>
        <taxon>Oxalobacteraceae</taxon>
        <taxon>Telluria group</taxon>
        <taxon>Massilia</taxon>
    </lineage>
</organism>
<feature type="transmembrane region" description="Helical" evidence="1">
    <location>
        <begin position="7"/>
        <end position="24"/>
    </location>
</feature>
<keyword evidence="1" id="KW-1133">Transmembrane helix</keyword>
<dbReference type="PANTHER" id="PTHR14969:SF13">
    <property type="entry name" value="AT30094P"/>
    <property type="match status" value="1"/>
</dbReference>
<gene>
    <name evidence="3" type="ORF">E4O92_14480</name>
</gene>
<feature type="transmembrane region" description="Helical" evidence="1">
    <location>
        <begin position="129"/>
        <end position="149"/>
    </location>
</feature>
<evidence type="ECO:0000259" key="2">
    <source>
        <dbReference type="SMART" id="SM00014"/>
    </source>
</evidence>
<dbReference type="Proteomes" id="UP000297258">
    <property type="component" value="Unassembled WGS sequence"/>
</dbReference>
<protein>
    <submittedName>
        <fullName evidence="3">Phosphatase PAP2 family protein</fullName>
    </submittedName>
</protein>
<dbReference type="InterPro" id="IPR036938">
    <property type="entry name" value="PAP2/HPO_sf"/>
</dbReference>
<keyword evidence="4" id="KW-1185">Reference proteome</keyword>
<dbReference type="EMBL" id="SPUM01000100">
    <property type="protein sequence ID" value="TFW31106.1"/>
    <property type="molecule type" value="Genomic_DNA"/>
</dbReference>
<feature type="transmembrane region" description="Helical" evidence="1">
    <location>
        <begin position="99"/>
        <end position="117"/>
    </location>
</feature>
<dbReference type="Pfam" id="PF01569">
    <property type="entry name" value="PAP2"/>
    <property type="match status" value="1"/>
</dbReference>
<dbReference type="PANTHER" id="PTHR14969">
    <property type="entry name" value="SPHINGOSINE-1-PHOSPHATE PHOSPHOHYDROLASE"/>
    <property type="match status" value="1"/>
</dbReference>
<dbReference type="SUPFAM" id="SSF48317">
    <property type="entry name" value="Acid phosphatase/Vanadium-dependent haloperoxidase"/>
    <property type="match status" value="1"/>
</dbReference>